<reference evidence="1" key="1">
    <citation type="journal article" date="2023" name="Access Microbiol">
        <title>De-novo genome assembly for Akanthomyces muscarius, a biocontrol agent of insect agricultural pests.</title>
        <authorList>
            <person name="Erdos Z."/>
            <person name="Studholme D.J."/>
            <person name="Raymond B."/>
            <person name="Sharma M."/>
        </authorList>
    </citation>
    <scope>NUCLEOTIDE SEQUENCE</scope>
    <source>
        <strain evidence="1">Ve6</strain>
    </source>
</reference>
<sequence>MQAELRLSTYWMGWATEVRLQVRIPGPVKLEPKECLYSLEVVLAIAQGCQKRARTGWETLLPRSQGKPRPSNVKFLRRHRRKTPHISSCIFPKTQISVVSSFAICLLVYSKMRVRVRGSSNLSCSSALRAPRTTKA</sequence>
<evidence type="ECO:0000313" key="2">
    <source>
        <dbReference type="Proteomes" id="UP001144673"/>
    </source>
</evidence>
<name>A0A9W8QKF4_AKAMU</name>
<dbReference type="AlphaFoldDB" id="A0A9W8QKF4"/>
<organism evidence="1 2">
    <name type="scientific">Akanthomyces muscarius</name>
    <name type="common">Entomopathogenic fungus</name>
    <name type="synonym">Lecanicillium muscarium</name>
    <dbReference type="NCBI Taxonomy" id="2231603"/>
    <lineage>
        <taxon>Eukaryota</taxon>
        <taxon>Fungi</taxon>
        <taxon>Dikarya</taxon>
        <taxon>Ascomycota</taxon>
        <taxon>Pezizomycotina</taxon>
        <taxon>Sordariomycetes</taxon>
        <taxon>Hypocreomycetidae</taxon>
        <taxon>Hypocreales</taxon>
        <taxon>Cordycipitaceae</taxon>
        <taxon>Akanthomyces</taxon>
    </lineage>
</organism>
<keyword evidence="2" id="KW-1185">Reference proteome</keyword>
<dbReference type="Proteomes" id="UP001144673">
    <property type="component" value="Unassembled WGS sequence"/>
</dbReference>
<proteinExistence type="predicted"/>
<dbReference type="RefSeq" id="XP_056057918.1">
    <property type="nucleotide sequence ID" value="XM_056199471.1"/>
</dbReference>
<dbReference type="EMBL" id="JAJHUN010000002">
    <property type="protein sequence ID" value="KAJ4161534.1"/>
    <property type="molecule type" value="Genomic_DNA"/>
</dbReference>
<evidence type="ECO:0000313" key="1">
    <source>
        <dbReference type="EMBL" id="KAJ4161534.1"/>
    </source>
</evidence>
<protein>
    <submittedName>
        <fullName evidence="1">Uncharacterized protein</fullName>
    </submittedName>
</protein>
<gene>
    <name evidence="1" type="ORF">LMH87_007568</name>
</gene>
<dbReference type="GeneID" id="80894727"/>
<comment type="caution">
    <text evidence="1">The sequence shown here is derived from an EMBL/GenBank/DDBJ whole genome shotgun (WGS) entry which is preliminary data.</text>
</comment>
<accession>A0A9W8QKF4</accession>